<feature type="chain" id="PRO_5009294932" description="Outer membrane protein beta-barrel domain-containing protein" evidence="1">
    <location>
        <begin position="23"/>
        <end position="184"/>
    </location>
</feature>
<gene>
    <name evidence="2" type="ORF">SAMN05421877_11625</name>
</gene>
<protein>
    <recommendedName>
        <fullName evidence="4">Outer membrane protein beta-barrel domain-containing protein</fullName>
    </recommendedName>
</protein>
<dbReference type="EMBL" id="FNUT01000016">
    <property type="protein sequence ID" value="SEG73000.1"/>
    <property type="molecule type" value="Genomic_DNA"/>
</dbReference>
<proteinExistence type="predicted"/>
<accession>A0A1H6CJ76</accession>
<evidence type="ECO:0000313" key="2">
    <source>
        <dbReference type="EMBL" id="SEG73000.1"/>
    </source>
</evidence>
<reference evidence="3" key="1">
    <citation type="submission" date="2016-10" db="EMBL/GenBank/DDBJ databases">
        <authorList>
            <person name="Varghese N."/>
            <person name="Submissions S."/>
        </authorList>
    </citation>
    <scope>NUCLEOTIDE SEQUENCE [LARGE SCALE GENOMIC DNA]</scope>
    <source>
        <strain evidence="3">DSM 22361</strain>
    </source>
</reference>
<sequence length="184" mass="20421">MKSATLLYLTTTLICSSLLAVAQDQQPFKRQHLAIGPILGYNYGINGLNYGLGALYEFRPEKQLSFFAGLNYLQTRRSSSHQNTKSFTGEIWKQHLTALNFGARYYANEFYFAGAVGLAYKNELLLGADGRKTPLDSGFGFYKSLSTGYALPISTHSIGEFEAGVYGVKESMNVGGTMRYKFGW</sequence>
<evidence type="ECO:0000256" key="1">
    <source>
        <dbReference type="SAM" id="SignalP"/>
    </source>
</evidence>
<organism evidence="2 3">
    <name type="scientific">Sphingobacterium lactis</name>
    <dbReference type="NCBI Taxonomy" id="797291"/>
    <lineage>
        <taxon>Bacteria</taxon>
        <taxon>Pseudomonadati</taxon>
        <taxon>Bacteroidota</taxon>
        <taxon>Sphingobacteriia</taxon>
        <taxon>Sphingobacteriales</taxon>
        <taxon>Sphingobacteriaceae</taxon>
        <taxon>Sphingobacterium</taxon>
    </lineage>
</organism>
<keyword evidence="3" id="KW-1185">Reference proteome</keyword>
<evidence type="ECO:0008006" key="4">
    <source>
        <dbReference type="Google" id="ProtNLM"/>
    </source>
</evidence>
<dbReference type="AlphaFoldDB" id="A0A1H6CJ76"/>
<dbReference type="Proteomes" id="UP000236731">
    <property type="component" value="Unassembled WGS sequence"/>
</dbReference>
<keyword evidence="1" id="KW-0732">Signal</keyword>
<evidence type="ECO:0000313" key="3">
    <source>
        <dbReference type="Proteomes" id="UP000236731"/>
    </source>
</evidence>
<feature type="signal peptide" evidence="1">
    <location>
        <begin position="1"/>
        <end position="22"/>
    </location>
</feature>
<dbReference type="RefSeq" id="WP_103907811.1">
    <property type="nucleotide sequence ID" value="NZ_CP049246.1"/>
</dbReference>
<name>A0A1H6CJ76_9SPHI</name>